<keyword evidence="2" id="KW-0472">Membrane</keyword>
<feature type="compositionally biased region" description="Polar residues" evidence="1">
    <location>
        <begin position="94"/>
        <end position="107"/>
    </location>
</feature>
<name>A0A9P6H3L1_9AGAM</name>
<evidence type="ECO:0000313" key="4">
    <source>
        <dbReference type="Proteomes" id="UP000736335"/>
    </source>
</evidence>
<evidence type="ECO:0000313" key="3">
    <source>
        <dbReference type="EMBL" id="KAF9778727.1"/>
    </source>
</evidence>
<keyword evidence="2" id="KW-1133">Transmembrane helix</keyword>
<dbReference type="EMBL" id="WIUZ02000022">
    <property type="protein sequence ID" value="KAF9778727.1"/>
    <property type="molecule type" value="Genomic_DNA"/>
</dbReference>
<protein>
    <submittedName>
        <fullName evidence="3">Uncharacterized protein</fullName>
    </submittedName>
</protein>
<feature type="transmembrane region" description="Helical" evidence="2">
    <location>
        <begin position="29"/>
        <end position="46"/>
    </location>
</feature>
<dbReference type="Proteomes" id="UP000736335">
    <property type="component" value="Unassembled WGS sequence"/>
</dbReference>
<evidence type="ECO:0000256" key="2">
    <source>
        <dbReference type="SAM" id="Phobius"/>
    </source>
</evidence>
<gene>
    <name evidence="3" type="ORF">BJ322DRAFT_1092260</name>
</gene>
<keyword evidence="4" id="KW-1185">Reference proteome</keyword>
<feature type="transmembrane region" description="Helical" evidence="2">
    <location>
        <begin position="58"/>
        <end position="82"/>
    </location>
</feature>
<accession>A0A9P6H3L1</accession>
<reference evidence="3" key="2">
    <citation type="submission" date="2020-11" db="EMBL/GenBank/DDBJ databases">
        <authorList>
            <consortium name="DOE Joint Genome Institute"/>
            <person name="Kuo A."/>
            <person name="Miyauchi S."/>
            <person name="Kiss E."/>
            <person name="Drula E."/>
            <person name="Kohler A."/>
            <person name="Sanchez-Garcia M."/>
            <person name="Andreopoulos B."/>
            <person name="Barry K.W."/>
            <person name="Bonito G."/>
            <person name="Buee M."/>
            <person name="Carver A."/>
            <person name="Chen C."/>
            <person name="Cichocki N."/>
            <person name="Clum A."/>
            <person name="Culley D."/>
            <person name="Crous P.W."/>
            <person name="Fauchery L."/>
            <person name="Girlanda M."/>
            <person name="Hayes R."/>
            <person name="Keri Z."/>
            <person name="Labutti K."/>
            <person name="Lipzen A."/>
            <person name="Lombard V."/>
            <person name="Magnuson J."/>
            <person name="Maillard F."/>
            <person name="Morin E."/>
            <person name="Murat C."/>
            <person name="Nolan M."/>
            <person name="Ohm R."/>
            <person name="Pangilinan J."/>
            <person name="Pereira M."/>
            <person name="Perotto S."/>
            <person name="Peter M."/>
            <person name="Riley R."/>
            <person name="Sitrit Y."/>
            <person name="Stielow B."/>
            <person name="Szollosi G."/>
            <person name="Zifcakova L."/>
            <person name="Stursova M."/>
            <person name="Spatafora J.W."/>
            <person name="Tedersoo L."/>
            <person name="Vaario L.-M."/>
            <person name="Yamada A."/>
            <person name="Yan M."/>
            <person name="Wang P."/>
            <person name="Xu J."/>
            <person name="Bruns T."/>
            <person name="Baldrian P."/>
            <person name="Vilgalys R."/>
            <person name="Henrissat B."/>
            <person name="Grigoriev I.V."/>
            <person name="Hibbett D."/>
            <person name="Nagy L.G."/>
            <person name="Martin F.M."/>
        </authorList>
    </citation>
    <scope>NUCLEOTIDE SEQUENCE</scope>
    <source>
        <strain evidence="3">UH-Tt-Lm1</strain>
    </source>
</reference>
<keyword evidence="2" id="KW-0812">Transmembrane</keyword>
<feature type="region of interest" description="Disordered" evidence="1">
    <location>
        <begin position="91"/>
        <end position="155"/>
    </location>
</feature>
<sequence>MIQKYTKGCPNLSKACSSQNQSCFRSRSFGNFSCIFLLMILSNSTSNAPSQTEVSSNIVGVLCGALFCFLLLTTTFLCWRTLGDLVRRLKERTTTQSAPQSTRPAVNSPSAPPLALPATALTRRLHGPDSVDTLPPYTPSEGPSPSKERNHAATA</sequence>
<feature type="compositionally biased region" description="Basic and acidic residues" evidence="1">
    <location>
        <begin position="146"/>
        <end position="155"/>
    </location>
</feature>
<organism evidence="3 4">
    <name type="scientific">Thelephora terrestris</name>
    <dbReference type="NCBI Taxonomy" id="56493"/>
    <lineage>
        <taxon>Eukaryota</taxon>
        <taxon>Fungi</taxon>
        <taxon>Dikarya</taxon>
        <taxon>Basidiomycota</taxon>
        <taxon>Agaricomycotina</taxon>
        <taxon>Agaricomycetes</taxon>
        <taxon>Thelephorales</taxon>
        <taxon>Thelephoraceae</taxon>
        <taxon>Thelephora</taxon>
    </lineage>
</organism>
<dbReference type="AlphaFoldDB" id="A0A9P6H3L1"/>
<reference evidence="3" key="1">
    <citation type="journal article" date="2020" name="Nat. Commun.">
        <title>Large-scale genome sequencing of mycorrhizal fungi provides insights into the early evolution of symbiotic traits.</title>
        <authorList>
            <person name="Miyauchi S."/>
            <person name="Kiss E."/>
            <person name="Kuo A."/>
            <person name="Drula E."/>
            <person name="Kohler A."/>
            <person name="Sanchez-Garcia M."/>
            <person name="Morin E."/>
            <person name="Andreopoulos B."/>
            <person name="Barry K.W."/>
            <person name="Bonito G."/>
            <person name="Buee M."/>
            <person name="Carver A."/>
            <person name="Chen C."/>
            <person name="Cichocki N."/>
            <person name="Clum A."/>
            <person name="Culley D."/>
            <person name="Crous P.W."/>
            <person name="Fauchery L."/>
            <person name="Girlanda M."/>
            <person name="Hayes R.D."/>
            <person name="Keri Z."/>
            <person name="LaButti K."/>
            <person name="Lipzen A."/>
            <person name="Lombard V."/>
            <person name="Magnuson J."/>
            <person name="Maillard F."/>
            <person name="Murat C."/>
            <person name="Nolan M."/>
            <person name="Ohm R.A."/>
            <person name="Pangilinan J."/>
            <person name="Pereira M.F."/>
            <person name="Perotto S."/>
            <person name="Peter M."/>
            <person name="Pfister S."/>
            <person name="Riley R."/>
            <person name="Sitrit Y."/>
            <person name="Stielow J.B."/>
            <person name="Szollosi G."/>
            <person name="Zifcakova L."/>
            <person name="Stursova M."/>
            <person name="Spatafora J.W."/>
            <person name="Tedersoo L."/>
            <person name="Vaario L.M."/>
            <person name="Yamada A."/>
            <person name="Yan M."/>
            <person name="Wang P."/>
            <person name="Xu J."/>
            <person name="Bruns T."/>
            <person name="Baldrian P."/>
            <person name="Vilgalys R."/>
            <person name="Dunand C."/>
            <person name="Henrissat B."/>
            <person name="Grigoriev I.V."/>
            <person name="Hibbett D."/>
            <person name="Nagy L.G."/>
            <person name="Martin F.M."/>
        </authorList>
    </citation>
    <scope>NUCLEOTIDE SEQUENCE</scope>
    <source>
        <strain evidence="3">UH-Tt-Lm1</strain>
    </source>
</reference>
<evidence type="ECO:0000256" key="1">
    <source>
        <dbReference type="SAM" id="MobiDB-lite"/>
    </source>
</evidence>
<proteinExistence type="predicted"/>
<comment type="caution">
    <text evidence="3">The sequence shown here is derived from an EMBL/GenBank/DDBJ whole genome shotgun (WGS) entry which is preliminary data.</text>
</comment>